<dbReference type="InterPro" id="IPR042099">
    <property type="entry name" value="ANL_N_sf"/>
</dbReference>
<dbReference type="AlphaFoldDB" id="A0A2G9V450"/>
<reference evidence="4 5" key="1">
    <citation type="submission" date="2015-09" db="EMBL/GenBank/DDBJ databases">
        <title>Draft genome of the parasitic nematode Teladorsagia circumcincta isolate WARC Sus (inbred).</title>
        <authorList>
            <person name="Mitreva M."/>
        </authorList>
    </citation>
    <scope>NUCLEOTIDE SEQUENCE [LARGE SCALE GENOMIC DNA]</scope>
    <source>
        <strain evidence="4 5">S</strain>
    </source>
</reference>
<dbReference type="PANTHER" id="PTHR24096">
    <property type="entry name" value="LONG-CHAIN-FATTY-ACID--COA LIGASE"/>
    <property type="match status" value="1"/>
</dbReference>
<evidence type="ECO:0000313" key="4">
    <source>
        <dbReference type="EMBL" id="PIO77218.1"/>
    </source>
</evidence>
<keyword evidence="5" id="KW-1185">Reference proteome</keyword>
<dbReference type="GO" id="GO:0005777">
    <property type="term" value="C:peroxisome"/>
    <property type="evidence" value="ECO:0007669"/>
    <property type="project" value="UniProtKB-SubCell"/>
</dbReference>
<dbReference type="OrthoDB" id="5862739at2759"/>
<dbReference type="PANTHER" id="PTHR24096:SF422">
    <property type="entry name" value="BCDNA.GH02901"/>
    <property type="match status" value="1"/>
</dbReference>
<protein>
    <recommendedName>
        <fullName evidence="3">AMP-dependent synthetase/ligase domain-containing protein</fullName>
    </recommendedName>
</protein>
<dbReference type="EMBL" id="KZ345007">
    <property type="protein sequence ID" value="PIO77218.1"/>
    <property type="molecule type" value="Genomic_DNA"/>
</dbReference>
<proteinExistence type="predicted"/>
<organism evidence="4 5">
    <name type="scientific">Teladorsagia circumcincta</name>
    <name type="common">Brown stomach worm</name>
    <name type="synonym">Ostertagia circumcincta</name>
    <dbReference type="NCBI Taxonomy" id="45464"/>
    <lineage>
        <taxon>Eukaryota</taxon>
        <taxon>Metazoa</taxon>
        <taxon>Ecdysozoa</taxon>
        <taxon>Nematoda</taxon>
        <taxon>Chromadorea</taxon>
        <taxon>Rhabditida</taxon>
        <taxon>Rhabditina</taxon>
        <taxon>Rhabditomorpha</taxon>
        <taxon>Strongyloidea</taxon>
        <taxon>Trichostrongylidae</taxon>
        <taxon>Teladorsagia</taxon>
    </lineage>
</organism>
<evidence type="ECO:0000259" key="3">
    <source>
        <dbReference type="Pfam" id="PF00501"/>
    </source>
</evidence>
<feature type="domain" description="AMP-dependent synthetase/ligase" evidence="3">
    <location>
        <begin position="1"/>
        <end position="154"/>
    </location>
</feature>
<name>A0A2G9V450_TELCI</name>
<keyword evidence="2" id="KW-0576">Peroxisome</keyword>
<comment type="subcellular location">
    <subcellularLocation>
        <location evidence="1">Peroxisome</location>
    </subcellularLocation>
</comment>
<dbReference type="Gene3D" id="3.40.50.12780">
    <property type="entry name" value="N-terminal domain of ligase-like"/>
    <property type="match status" value="1"/>
</dbReference>
<dbReference type="Proteomes" id="UP000230423">
    <property type="component" value="Unassembled WGS sequence"/>
</dbReference>
<gene>
    <name evidence="4" type="ORF">TELCIR_00671</name>
</gene>
<dbReference type="GO" id="GO:0016405">
    <property type="term" value="F:CoA-ligase activity"/>
    <property type="evidence" value="ECO:0007669"/>
    <property type="project" value="TreeGrafter"/>
</dbReference>
<accession>A0A2G9V450</accession>
<evidence type="ECO:0000256" key="1">
    <source>
        <dbReference type="ARBA" id="ARBA00004275"/>
    </source>
</evidence>
<dbReference type="InterPro" id="IPR000873">
    <property type="entry name" value="AMP-dep_synth/lig_dom"/>
</dbReference>
<sequence length="159" mass="17008">MSNSTAFVVSHLGVLKCGGIVTSASPSGSQGLTTVLRKTAKIEPEHRFPADLEHQLRDSKASVVFTEESFLPRVILAVYECSNVKKIICARSWASSAALPEGVVDFKKLIAGPVTEVESQNSSSDLAVLPYTDVLMRGTPTGVMLTHQNVSTAADIYQT</sequence>
<dbReference type="SUPFAM" id="SSF56801">
    <property type="entry name" value="Acetyl-CoA synthetase-like"/>
    <property type="match status" value="1"/>
</dbReference>
<evidence type="ECO:0000313" key="5">
    <source>
        <dbReference type="Proteomes" id="UP000230423"/>
    </source>
</evidence>
<evidence type="ECO:0000256" key="2">
    <source>
        <dbReference type="ARBA" id="ARBA00023140"/>
    </source>
</evidence>
<dbReference type="Pfam" id="PF00501">
    <property type="entry name" value="AMP-binding"/>
    <property type="match status" value="1"/>
</dbReference>